<organism evidence="2 3">
    <name type="scientific">Egibacter rhizosphaerae</name>
    <dbReference type="NCBI Taxonomy" id="1670831"/>
    <lineage>
        <taxon>Bacteria</taxon>
        <taxon>Bacillati</taxon>
        <taxon>Actinomycetota</taxon>
        <taxon>Nitriliruptoria</taxon>
        <taxon>Egibacterales</taxon>
        <taxon>Egibacteraceae</taxon>
        <taxon>Egibacter</taxon>
    </lineage>
</organism>
<proteinExistence type="predicted"/>
<dbReference type="KEGG" id="erz:ER308_10890"/>
<feature type="region of interest" description="Disordered" evidence="1">
    <location>
        <begin position="1"/>
        <end position="20"/>
    </location>
</feature>
<dbReference type="OrthoDB" id="1420916at2"/>
<evidence type="ECO:0000256" key="1">
    <source>
        <dbReference type="SAM" id="MobiDB-lite"/>
    </source>
</evidence>
<sequence length="338" mass="34780">MTDHRDPHHAGAEADGPGDEELAAYLEGELDERDVARLEARIATDPEIARRLDTLAAARVELRDIDAVTPPAGYRERLAGHLDAAWDRTRGSAAAIATPTGDTSAASDASAGEVTPAAVGRSRRAWKGPLGIAAAIALAAVALPTLLNIGPTDDATTDDADVAEEAAPDEEALDEGAPAEDAPDEDALDAESRDVEPMEEPDADAPADDAPADDGTGLAPLRIQESAGPLDDAPTHEEALAERYRDDAGPQTGPADPAAIDARWREVHAALEELGAEECAGTIEDELGPDAAVLEIAEGTLDGSPGIAVLALTGDGERVALLVTIDGCEVTARTDPTS</sequence>
<gene>
    <name evidence="2" type="ORF">ER308_10890</name>
</gene>
<feature type="compositionally biased region" description="Acidic residues" evidence="1">
    <location>
        <begin position="197"/>
        <end position="212"/>
    </location>
</feature>
<accession>A0A411YFJ7</accession>
<name>A0A411YFJ7_9ACTN</name>
<dbReference type="RefSeq" id="WP_131155012.1">
    <property type="nucleotide sequence ID" value="NZ_CP036402.1"/>
</dbReference>
<dbReference type="AlphaFoldDB" id="A0A411YFJ7"/>
<evidence type="ECO:0000313" key="3">
    <source>
        <dbReference type="Proteomes" id="UP000291469"/>
    </source>
</evidence>
<keyword evidence="3" id="KW-1185">Reference proteome</keyword>
<reference evidence="2 3" key="1">
    <citation type="submission" date="2019-01" db="EMBL/GenBank/DDBJ databases">
        <title>Egibacter rhizosphaerae EGI 80759T.</title>
        <authorList>
            <person name="Chen D.-D."/>
            <person name="Tian Y."/>
            <person name="Jiao J.-Y."/>
            <person name="Zhang X.-T."/>
            <person name="Zhang Y.-G."/>
            <person name="Zhang Y."/>
            <person name="Xiao M."/>
            <person name="Shu W.-S."/>
            <person name="Li W.-J."/>
        </authorList>
    </citation>
    <scope>NUCLEOTIDE SEQUENCE [LARGE SCALE GENOMIC DNA]</scope>
    <source>
        <strain evidence="2 3">EGI 80759</strain>
    </source>
</reference>
<feature type="compositionally biased region" description="Acidic residues" evidence="1">
    <location>
        <begin position="165"/>
        <end position="189"/>
    </location>
</feature>
<dbReference type="EMBL" id="CP036402">
    <property type="protein sequence ID" value="QBI20015.1"/>
    <property type="molecule type" value="Genomic_DNA"/>
</dbReference>
<evidence type="ECO:0008006" key="4">
    <source>
        <dbReference type="Google" id="ProtNLM"/>
    </source>
</evidence>
<evidence type="ECO:0000313" key="2">
    <source>
        <dbReference type="EMBL" id="QBI20015.1"/>
    </source>
</evidence>
<protein>
    <recommendedName>
        <fullName evidence="4">Zinc-finger domain-containing protein</fullName>
    </recommendedName>
</protein>
<feature type="compositionally biased region" description="Basic and acidic residues" evidence="1">
    <location>
        <begin position="1"/>
        <end position="12"/>
    </location>
</feature>
<feature type="region of interest" description="Disordered" evidence="1">
    <location>
        <begin position="165"/>
        <end position="219"/>
    </location>
</feature>
<dbReference type="Proteomes" id="UP000291469">
    <property type="component" value="Chromosome"/>
</dbReference>